<evidence type="ECO:0000313" key="1">
    <source>
        <dbReference type="EMBL" id="CAF0949753.1"/>
    </source>
</evidence>
<dbReference type="EMBL" id="CAJOBA010004792">
    <property type="protein sequence ID" value="CAF3724056.1"/>
    <property type="molecule type" value="Genomic_DNA"/>
</dbReference>
<evidence type="ECO:0000313" key="2">
    <source>
        <dbReference type="EMBL" id="CAF3724056.1"/>
    </source>
</evidence>
<evidence type="ECO:0000313" key="3">
    <source>
        <dbReference type="Proteomes" id="UP000677228"/>
    </source>
</evidence>
<accession>A0A8S2DKK6</accession>
<dbReference type="AlphaFoldDB" id="A0A8S2DKK6"/>
<name>A0A8S2DKK6_9BILA</name>
<proteinExistence type="predicted"/>
<sequence>MHDKRTDLSIWYTSAYLANGAVYHNPTNNNTIGNKGQTDEILYYPDQLTIYSGTLGNRACIRFIVPDEGRYNIRGDFFSPRSPSSTNGYVSTDVHLSVNSVELQSLRVSLCRNNSGSFIYPNLHLNSVDVVQFEVDSNLFNRYYDDTTGANITISRLA</sequence>
<comment type="caution">
    <text evidence="1">The sequence shown here is derived from an EMBL/GenBank/DDBJ whole genome shotgun (WGS) entry which is preliminary data.</text>
</comment>
<protein>
    <submittedName>
        <fullName evidence="1">Uncharacterized protein</fullName>
    </submittedName>
</protein>
<dbReference type="EMBL" id="CAJNOK010004788">
    <property type="protein sequence ID" value="CAF0949753.1"/>
    <property type="molecule type" value="Genomic_DNA"/>
</dbReference>
<dbReference type="Proteomes" id="UP000682733">
    <property type="component" value="Unassembled WGS sequence"/>
</dbReference>
<organism evidence="1 3">
    <name type="scientific">Didymodactylos carnosus</name>
    <dbReference type="NCBI Taxonomy" id="1234261"/>
    <lineage>
        <taxon>Eukaryota</taxon>
        <taxon>Metazoa</taxon>
        <taxon>Spiralia</taxon>
        <taxon>Gnathifera</taxon>
        <taxon>Rotifera</taxon>
        <taxon>Eurotatoria</taxon>
        <taxon>Bdelloidea</taxon>
        <taxon>Philodinida</taxon>
        <taxon>Philodinidae</taxon>
        <taxon>Didymodactylos</taxon>
    </lineage>
</organism>
<dbReference type="Proteomes" id="UP000677228">
    <property type="component" value="Unassembled WGS sequence"/>
</dbReference>
<gene>
    <name evidence="1" type="ORF">OVA965_LOCUS12089</name>
    <name evidence="2" type="ORF">TMI583_LOCUS12091</name>
</gene>
<reference evidence="1" key="1">
    <citation type="submission" date="2021-02" db="EMBL/GenBank/DDBJ databases">
        <authorList>
            <person name="Nowell W R."/>
        </authorList>
    </citation>
    <scope>NUCLEOTIDE SEQUENCE</scope>
</reference>